<dbReference type="AlphaFoldDB" id="S8CJM7"/>
<gene>
    <name evidence="1" type="ORF">M569_07416</name>
</gene>
<comment type="caution">
    <text evidence="1">The sequence shown here is derived from an EMBL/GenBank/DDBJ whole genome shotgun (WGS) entry which is preliminary data.</text>
</comment>
<dbReference type="OrthoDB" id="10629753at2759"/>
<proteinExistence type="predicted"/>
<evidence type="ECO:0000313" key="2">
    <source>
        <dbReference type="Proteomes" id="UP000015453"/>
    </source>
</evidence>
<keyword evidence="2" id="KW-1185">Reference proteome</keyword>
<dbReference type="EMBL" id="AUSU01003154">
    <property type="protein sequence ID" value="EPS67359.1"/>
    <property type="molecule type" value="Genomic_DNA"/>
</dbReference>
<organism evidence="1 2">
    <name type="scientific">Genlisea aurea</name>
    <dbReference type="NCBI Taxonomy" id="192259"/>
    <lineage>
        <taxon>Eukaryota</taxon>
        <taxon>Viridiplantae</taxon>
        <taxon>Streptophyta</taxon>
        <taxon>Embryophyta</taxon>
        <taxon>Tracheophyta</taxon>
        <taxon>Spermatophyta</taxon>
        <taxon>Magnoliopsida</taxon>
        <taxon>eudicotyledons</taxon>
        <taxon>Gunneridae</taxon>
        <taxon>Pentapetalae</taxon>
        <taxon>asterids</taxon>
        <taxon>lamiids</taxon>
        <taxon>Lamiales</taxon>
        <taxon>Lentibulariaceae</taxon>
        <taxon>Genlisea</taxon>
    </lineage>
</organism>
<evidence type="ECO:0000313" key="1">
    <source>
        <dbReference type="EMBL" id="EPS67359.1"/>
    </source>
</evidence>
<name>S8CJM7_9LAMI</name>
<accession>S8CJM7</accession>
<protein>
    <submittedName>
        <fullName evidence="1">Uncharacterized protein</fullName>
    </submittedName>
</protein>
<reference evidence="1 2" key="1">
    <citation type="journal article" date="2013" name="BMC Genomics">
        <title>The miniature genome of a carnivorous plant Genlisea aurea contains a low number of genes and short non-coding sequences.</title>
        <authorList>
            <person name="Leushkin E.V."/>
            <person name="Sutormin R.A."/>
            <person name="Nabieva E.R."/>
            <person name="Penin A.A."/>
            <person name="Kondrashov A.S."/>
            <person name="Logacheva M.D."/>
        </authorList>
    </citation>
    <scope>NUCLEOTIDE SEQUENCE [LARGE SCALE GENOMIC DNA]</scope>
</reference>
<sequence length="132" mass="14663">MGEQKQTSSSYGSKMEVRLGLELENKLNRPLRSLSTVCPTSADRQYAASSPVVLIVSESFTTTYWAFPRSRVRRPLNSCSFLLIILVFRAAEASIHVYEEEPLREVGNAYLLSGGSEGIVVSDVQKGLSYIR</sequence>
<dbReference type="Proteomes" id="UP000015453">
    <property type="component" value="Unassembled WGS sequence"/>
</dbReference>